<sequence>MFHAARINAAAPHLSPWCTRCTRFASLAVFVRGSLLASTQLQARSLPATVSALNLAIVAAEIPPAVTFARALAAYTCTRASDARVVHIDKTSDARVVLSNFPSQQRTPPTKADNFLNTCVTIVAVLIVVTLIVMGFILLKCFSIQEVCNRTITAYGDMNTSLSCESDECKAYALTMRASKLDFQEACEDFYEHVCGGWIRTAKVAPDEVFKSVARDMRRTVEDQISEILNNTVISYRDQTAAQKAAALYQGCINIDLRNSKGTKPLEDLLARYELAHWPIVNRTQQFRTFYLLGNAIRELRLDALISVTAHLDYHNSERYILYIGQPSFGVETLVLRGRYRSPFFRILHRYKLYIYRCALLLGANVAAADIVNDIVTFEAKLAYISEPPTEIRNPQSVYNLMSLKMLEGAIPEIRWVYFLNIVLRDVGVSLDLDDHVVVMHPLYLKRLSRLLKEVSRQVIDNIYIEIQQINIRIGPRRGGLVAKVLGC</sequence>
<reference evidence="4" key="2">
    <citation type="submission" date="2021-09" db="EMBL/GenBank/DDBJ databases">
        <authorList>
            <person name="Jia N."/>
            <person name="Wang J."/>
            <person name="Shi W."/>
            <person name="Du L."/>
            <person name="Sun Y."/>
            <person name="Zhan W."/>
            <person name="Jiang J."/>
            <person name="Wang Q."/>
            <person name="Zhang B."/>
            <person name="Ji P."/>
            <person name="Sakyi L.B."/>
            <person name="Cui X."/>
            <person name="Yuan T."/>
            <person name="Jiang B."/>
            <person name="Yang W."/>
            <person name="Lam T.T.-Y."/>
            <person name="Chang Q."/>
            <person name="Ding S."/>
            <person name="Wang X."/>
            <person name="Zhu J."/>
            <person name="Ruan X."/>
            <person name="Zhao L."/>
            <person name="Wei J."/>
            <person name="Que T."/>
            <person name="Du C."/>
            <person name="Cheng J."/>
            <person name="Dai P."/>
            <person name="Han X."/>
            <person name="Huang E."/>
            <person name="Gao Y."/>
            <person name="Liu J."/>
            <person name="Shao H."/>
            <person name="Ye R."/>
            <person name="Li L."/>
            <person name="Wei W."/>
            <person name="Wang X."/>
            <person name="Wang C."/>
            <person name="Huo Q."/>
            <person name="Li W."/>
            <person name="Guo W."/>
            <person name="Chen H."/>
            <person name="Chen S."/>
            <person name="Zhou L."/>
            <person name="Zhou L."/>
            <person name="Ni X."/>
            <person name="Tian J."/>
            <person name="Zhou Y."/>
            <person name="Sheng Y."/>
            <person name="Liu T."/>
            <person name="Pan Y."/>
            <person name="Xia L."/>
            <person name="Li J."/>
            <person name="Zhao F."/>
            <person name="Cao W."/>
        </authorList>
    </citation>
    <scope>NUCLEOTIDE SEQUENCE</scope>
    <source>
        <strain evidence="4">Rmic-2018</strain>
        <tissue evidence="4">Larvae</tissue>
    </source>
</reference>
<dbReference type="Gene3D" id="3.40.390.10">
    <property type="entry name" value="Collagenase (Catalytic Domain)"/>
    <property type="match status" value="1"/>
</dbReference>
<reference evidence="4" key="1">
    <citation type="journal article" date="2020" name="Cell">
        <title>Large-Scale Comparative Analyses of Tick Genomes Elucidate Their Genetic Diversity and Vector Capacities.</title>
        <authorList>
            <consortium name="Tick Genome and Microbiome Consortium (TIGMIC)"/>
            <person name="Jia N."/>
            <person name="Wang J."/>
            <person name="Shi W."/>
            <person name="Du L."/>
            <person name="Sun Y."/>
            <person name="Zhan W."/>
            <person name="Jiang J.F."/>
            <person name="Wang Q."/>
            <person name="Zhang B."/>
            <person name="Ji P."/>
            <person name="Bell-Sakyi L."/>
            <person name="Cui X.M."/>
            <person name="Yuan T.T."/>
            <person name="Jiang B.G."/>
            <person name="Yang W.F."/>
            <person name="Lam T.T."/>
            <person name="Chang Q.C."/>
            <person name="Ding S.J."/>
            <person name="Wang X.J."/>
            <person name="Zhu J.G."/>
            <person name="Ruan X.D."/>
            <person name="Zhao L."/>
            <person name="Wei J.T."/>
            <person name="Ye R.Z."/>
            <person name="Que T.C."/>
            <person name="Du C.H."/>
            <person name="Zhou Y.H."/>
            <person name="Cheng J.X."/>
            <person name="Dai P.F."/>
            <person name="Guo W.B."/>
            <person name="Han X.H."/>
            <person name="Huang E.J."/>
            <person name="Li L.F."/>
            <person name="Wei W."/>
            <person name="Gao Y.C."/>
            <person name="Liu J.Z."/>
            <person name="Shao H.Z."/>
            <person name="Wang X."/>
            <person name="Wang C.C."/>
            <person name="Yang T.C."/>
            <person name="Huo Q.B."/>
            <person name="Li W."/>
            <person name="Chen H.Y."/>
            <person name="Chen S.E."/>
            <person name="Zhou L.G."/>
            <person name="Ni X.B."/>
            <person name="Tian J.H."/>
            <person name="Sheng Y."/>
            <person name="Liu T."/>
            <person name="Pan Y.S."/>
            <person name="Xia L.Y."/>
            <person name="Li J."/>
            <person name="Zhao F."/>
            <person name="Cao W.C."/>
        </authorList>
    </citation>
    <scope>NUCLEOTIDE SEQUENCE</scope>
    <source>
        <strain evidence="4">Rmic-2018</strain>
    </source>
</reference>
<dbReference type="InterPro" id="IPR024079">
    <property type="entry name" value="MetalloPept_cat_dom_sf"/>
</dbReference>
<dbReference type="Pfam" id="PF05649">
    <property type="entry name" value="Peptidase_M13_N"/>
    <property type="match status" value="1"/>
</dbReference>
<dbReference type="SUPFAM" id="SSF55486">
    <property type="entry name" value="Metalloproteases ('zincins'), catalytic domain"/>
    <property type="match status" value="1"/>
</dbReference>
<dbReference type="GO" id="GO:0004222">
    <property type="term" value="F:metalloendopeptidase activity"/>
    <property type="evidence" value="ECO:0007669"/>
    <property type="project" value="InterPro"/>
</dbReference>
<evidence type="ECO:0000256" key="2">
    <source>
        <dbReference type="SAM" id="Phobius"/>
    </source>
</evidence>
<dbReference type="Gene3D" id="1.10.1380.10">
    <property type="entry name" value="Neutral endopeptidase , domain2"/>
    <property type="match status" value="1"/>
</dbReference>
<dbReference type="InterPro" id="IPR000718">
    <property type="entry name" value="Peptidase_M13"/>
</dbReference>
<gene>
    <name evidence="4" type="ORF">HPB51_004955</name>
</gene>
<protein>
    <recommendedName>
        <fullName evidence="3">Peptidase M13 N-terminal domain-containing protein</fullName>
    </recommendedName>
</protein>
<dbReference type="GO" id="GO:0006508">
    <property type="term" value="P:proteolysis"/>
    <property type="evidence" value="ECO:0007669"/>
    <property type="project" value="InterPro"/>
</dbReference>
<keyword evidence="2" id="KW-1133">Transmembrane helix</keyword>
<accession>A0A9J6EX82</accession>
<evidence type="ECO:0000256" key="1">
    <source>
        <dbReference type="ARBA" id="ARBA00007357"/>
    </source>
</evidence>
<name>A0A9J6EX82_RHIMP</name>
<keyword evidence="5" id="KW-1185">Reference proteome</keyword>
<feature type="transmembrane region" description="Helical" evidence="2">
    <location>
        <begin position="115"/>
        <end position="139"/>
    </location>
</feature>
<dbReference type="AlphaFoldDB" id="A0A9J6EX82"/>
<dbReference type="Proteomes" id="UP000821866">
    <property type="component" value="Chromosome 1"/>
</dbReference>
<comment type="similarity">
    <text evidence="1">Belongs to the peptidase M13 family.</text>
</comment>
<evidence type="ECO:0000313" key="4">
    <source>
        <dbReference type="EMBL" id="KAH8039030.1"/>
    </source>
</evidence>
<dbReference type="PANTHER" id="PTHR11733">
    <property type="entry name" value="ZINC METALLOPROTEASE FAMILY M13 NEPRILYSIN-RELATED"/>
    <property type="match status" value="1"/>
</dbReference>
<dbReference type="PANTHER" id="PTHR11733:SF209">
    <property type="entry name" value="FI20018P1"/>
    <property type="match status" value="1"/>
</dbReference>
<dbReference type="EMBL" id="JABSTU010000001">
    <property type="protein sequence ID" value="KAH8039030.1"/>
    <property type="molecule type" value="Genomic_DNA"/>
</dbReference>
<feature type="domain" description="Peptidase M13 N-terminal" evidence="3">
    <location>
        <begin position="187"/>
        <end position="463"/>
    </location>
</feature>
<comment type="caution">
    <text evidence="4">The sequence shown here is derived from an EMBL/GenBank/DDBJ whole genome shotgun (WGS) entry which is preliminary data.</text>
</comment>
<evidence type="ECO:0000313" key="5">
    <source>
        <dbReference type="Proteomes" id="UP000821866"/>
    </source>
</evidence>
<dbReference type="InterPro" id="IPR042089">
    <property type="entry name" value="Peptidase_M13_dom_2"/>
</dbReference>
<keyword evidence="2" id="KW-0812">Transmembrane</keyword>
<dbReference type="VEuPathDB" id="VectorBase:LOC119163368"/>
<proteinExistence type="inferred from homology"/>
<keyword evidence="2" id="KW-0472">Membrane</keyword>
<dbReference type="GO" id="GO:0005886">
    <property type="term" value="C:plasma membrane"/>
    <property type="evidence" value="ECO:0007669"/>
    <property type="project" value="TreeGrafter"/>
</dbReference>
<evidence type="ECO:0000259" key="3">
    <source>
        <dbReference type="Pfam" id="PF05649"/>
    </source>
</evidence>
<dbReference type="InterPro" id="IPR008753">
    <property type="entry name" value="Peptidase_M13_N"/>
</dbReference>
<organism evidence="4 5">
    <name type="scientific">Rhipicephalus microplus</name>
    <name type="common">Cattle tick</name>
    <name type="synonym">Boophilus microplus</name>
    <dbReference type="NCBI Taxonomy" id="6941"/>
    <lineage>
        <taxon>Eukaryota</taxon>
        <taxon>Metazoa</taxon>
        <taxon>Ecdysozoa</taxon>
        <taxon>Arthropoda</taxon>
        <taxon>Chelicerata</taxon>
        <taxon>Arachnida</taxon>
        <taxon>Acari</taxon>
        <taxon>Parasitiformes</taxon>
        <taxon>Ixodida</taxon>
        <taxon>Ixodoidea</taxon>
        <taxon>Ixodidae</taxon>
        <taxon>Rhipicephalinae</taxon>
        <taxon>Rhipicephalus</taxon>
        <taxon>Boophilus</taxon>
    </lineage>
</organism>
<dbReference type="PROSITE" id="PS51885">
    <property type="entry name" value="NEPRILYSIN"/>
    <property type="match status" value="1"/>
</dbReference>